<dbReference type="FunCoup" id="A0A0Q3E5Q0">
    <property type="interactions" value="201"/>
</dbReference>
<feature type="region of interest" description="Disordered" evidence="1">
    <location>
        <begin position="44"/>
        <end position="68"/>
    </location>
</feature>
<dbReference type="OrthoDB" id="682061at2759"/>
<dbReference type="GeneID" id="106865637"/>
<evidence type="ECO:0000313" key="5">
    <source>
        <dbReference type="Proteomes" id="UP000008810"/>
    </source>
</evidence>
<evidence type="ECO:0000313" key="3">
    <source>
        <dbReference type="EMBL" id="KQJ83054.1"/>
    </source>
</evidence>
<reference evidence="4" key="3">
    <citation type="submission" date="2018-08" db="UniProtKB">
        <authorList>
            <consortium name="EnsemblPlants"/>
        </authorList>
    </citation>
    <scope>IDENTIFICATION</scope>
    <source>
        <strain evidence="4">cv. Bd21</strain>
    </source>
</reference>
<evidence type="ECO:0000256" key="2">
    <source>
        <dbReference type="SAM" id="SignalP"/>
    </source>
</evidence>
<dbReference type="AlphaFoldDB" id="A0A0Q3E5Q0"/>
<sequence length="110" mass="11886">MSSRSSRSTSTVVGLLVVALLFSTFLAPHLPAASARHVAVFKAKDDATGQAEAAGGRSSRPGRTSTVEMRGGDAWAAAEMQDMLKRDYAYKARRRSPIHNDEPLQENDEP</sequence>
<protein>
    <submittedName>
        <fullName evidence="3 4">Uncharacterized protein</fullName>
    </submittedName>
</protein>
<dbReference type="EnsemblPlants" id="KQJ83054">
    <property type="protein sequence ID" value="KQJ83054"/>
    <property type="gene ID" value="BRADI_5g12825v3"/>
</dbReference>
<dbReference type="Proteomes" id="UP000008810">
    <property type="component" value="Chromosome 5"/>
</dbReference>
<reference evidence="3 4" key="1">
    <citation type="journal article" date="2010" name="Nature">
        <title>Genome sequencing and analysis of the model grass Brachypodium distachyon.</title>
        <authorList>
            <consortium name="International Brachypodium Initiative"/>
        </authorList>
    </citation>
    <scope>NUCLEOTIDE SEQUENCE [LARGE SCALE GENOMIC DNA]</scope>
    <source>
        <strain evidence="3 4">Bd21</strain>
    </source>
</reference>
<dbReference type="EMBL" id="CM000884">
    <property type="protein sequence ID" value="KQJ83054.1"/>
    <property type="molecule type" value="Genomic_DNA"/>
</dbReference>
<name>A0A0Q3E5Q0_BRADI</name>
<dbReference type="RefSeq" id="XP_014751628.1">
    <property type="nucleotide sequence ID" value="XM_014896142.2"/>
</dbReference>
<keyword evidence="5" id="KW-1185">Reference proteome</keyword>
<evidence type="ECO:0000256" key="1">
    <source>
        <dbReference type="SAM" id="MobiDB-lite"/>
    </source>
</evidence>
<reference evidence="3" key="2">
    <citation type="submission" date="2017-06" db="EMBL/GenBank/DDBJ databases">
        <title>WGS assembly of Brachypodium distachyon.</title>
        <authorList>
            <consortium name="The International Brachypodium Initiative"/>
            <person name="Lucas S."/>
            <person name="Harmon-Smith M."/>
            <person name="Lail K."/>
            <person name="Tice H."/>
            <person name="Grimwood J."/>
            <person name="Bruce D."/>
            <person name="Barry K."/>
            <person name="Shu S."/>
            <person name="Lindquist E."/>
            <person name="Wang M."/>
            <person name="Pitluck S."/>
            <person name="Vogel J.P."/>
            <person name="Garvin D.F."/>
            <person name="Mockler T.C."/>
            <person name="Schmutz J."/>
            <person name="Rokhsar D."/>
            <person name="Bevan M.W."/>
        </authorList>
    </citation>
    <scope>NUCLEOTIDE SEQUENCE</scope>
    <source>
        <strain evidence="3">Bd21</strain>
    </source>
</reference>
<keyword evidence="2" id="KW-0732">Signal</keyword>
<dbReference type="KEGG" id="bdi:106865637"/>
<organism evidence="3">
    <name type="scientific">Brachypodium distachyon</name>
    <name type="common">Purple false brome</name>
    <name type="synonym">Trachynia distachya</name>
    <dbReference type="NCBI Taxonomy" id="15368"/>
    <lineage>
        <taxon>Eukaryota</taxon>
        <taxon>Viridiplantae</taxon>
        <taxon>Streptophyta</taxon>
        <taxon>Embryophyta</taxon>
        <taxon>Tracheophyta</taxon>
        <taxon>Spermatophyta</taxon>
        <taxon>Magnoliopsida</taxon>
        <taxon>Liliopsida</taxon>
        <taxon>Poales</taxon>
        <taxon>Poaceae</taxon>
        <taxon>BOP clade</taxon>
        <taxon>Pooideae</taxon>
        <taxon>Stipodae</taxon>
        <taxon>Brachypodieae</taxon>
        <taxon>Brachypodium</taxon>
    </lineage>
</organism>
<accession>A0A0Q3E5Q0</accession>
<feature type="signal peptide" evidence="2">
    <location>
        <begin position="1"/>
        <end position="35"/>
    </location>
</feature>
<evidence type="ECO:0000313" key="4">
    <source>
        <dbReference type="EnsemblPlants" id="KQJ83054"/>
    </source>
</evidence>
<proteinExistence type="predicted"/>
<gene>
    <name evidence="4" type="primary">LOC106865637</name>
    <name evidence="3" type="ORF">BRADI_5g12825v3</name>
</gene>
<dbReference type="Gramene" id="KQJ83054">
    <property type="protein sequence ID" value="KQJ83054"/>
    <property type="gene ID" value="BRADI_5g12825v3"/>
</dbReference>
<feature type="chain" id="PRO_5043129010" evidence="2">
    <location>
        <begin position="36"/>
        <end position="110"/>
    </location>
</feature>